<dbReference type="Pfam" id="PF00583">
    <property type="entry name" value="Acetyltransf_1"/>
    <property type="match status" value="1"/>
</dbReference>
<dbReference type="AlphaFoldDB" id="A0A1H2LXK8"/>
<protein>
    <submittedName>
        <fullName evidence="4">Acetyltransferase (GNAT) family protein</fullName>
    </submittedName>
</protein>
<gene>
    <name evidence="4" type="ORF">SAMN04488544_0997</name>
</gene>
<dbReference type="Gene3D" id="3.40.630.30">
    <property type="match status" value="1"/>
</dbReference>
<sequence length="171" mass="18530">MRAPPASVGPVSVAEVEFRPARVDEGDGETLFWAMAAEIAVLYDGLEQNGPGMPKAGPAELGPPGGGFWVGYVDGAAACCGGIKQLPDEGACEIKRMYVVPALRGHGIARRMLAFLEEEARRRGYRVARLDTGSRQHDARHIYESTGYVEIENFNANPHATYFAEKALLPR</sequence>
<dbReference type="PANTHER" id="PTHR43877:SF2">
    <property type="entry name" value="AMINOALKYLPHOSPHONATE N-ACETYLTRANSFERASE-RELATED"/>
    <property type="match status" value="1"/>
</dbReference>
<accession>A0A1H2LXK8</accession>
<evidence type="ECO:0000256" key="2">
    <source>
        <dbReference type="ARBA" id="ARBA00023315"/>
    </source>
</evidence>
<dbReference type="STRING" id="546874.SAMN04488544_0997"/>
<evidence type="ECO:0000256" key="1">
    <source>
        <dbReference type="ARBA" id="ARBA00022679"/>
    </source>
</evidence>
<dbReference type="SUPFAM" id="SSF55729">
    <property type="entry name" value="Acyl-CoA N-acyltransferases (Nat)"/>
    <property type="match status" value="1"/>
</dbReference>
<name>A0A1H2LXK8_9ACTN</name>
<dbReference type="PROSITE" id="PS51186">
    <property type="entry name" value="GNAT"/>
    <property type="match status" value="1"/>
</dbReference>
<feature type="domain" description="N-acetyltransferase" evidence="3">
    <location>
        <begin position="30"/>
        <end position="169"/>
    </location>
</feature>
<dbReference type="CDD" id="cd04301">
    <property type="entry name" value="NAT_SF"/>
    <property type="match status" value="1"/>
</dbReference>
<evidence type="ECO:0000313" key="5">
    <source>
        <dbReference type="Proteomes" id="UP000198825"/>
    </source>
</evidence>
<dbReference type="InterPro" id="IPR050832">
    <property type="entry name" value="Bact_Acetyltransf"/>
</dbReference>
<dbReference type="InterPro" id="IPR000182">
    <property type="entry name" value="GNAT_dom"/>
</dbReference>
<dbReference type="EMBL" id="LT629799">
    <property type="protein sequence ID" value="SDU85438.1"/>
    <property type="molecule type" value="Genomic_DNA"/>
</dbReference>
<keyword evidence="5" id="KW-1185">Reference proteome</keyword>
<keyword evidence="2" id="KW-0012">Acyltransferase</keyword>
<proteinExistence type="predicted"/>
<keyword evidence="1 4" id="KW-0808">Transferase</keyword>
<reference evidence="5" key="1">
    <citation type="submission" date="2016-10" db="EMBL/GenBank/DDBJ databases">
        <authorList>
            <person name="Varghese N."/>
            <person name="Submissions S."/>
        </authorList>
    </citation>
    <scope>NUCLEOTIDE SEQUENCE [LARGE SCALE GENOMIC DNA]</scope>
    <source>
        <strain evidence="5">DSM 21743</strain>
    </source>
</reference>
<dbReference type="Proteomes" id="UP000198825">
    <property type="component" value="Chromosome I"/>
</dbReference>
<dbReference type="GO" id="GO:0016747">
    <property type="term" value="F:acyltransferase activity, transferring groups other than amino-acyl groups"/>
    <property type="evidence" value="ECO:0007669"/>
    <property type="project" value="InterPro"/>
</dbReference>
<evidence type="ECO:0000259" key="3">
    <source>
        <dbReference type="PROSITE" id="PS51186"/>
    </source>
</evidence>
<evidence type="ECO:0000313" key="4">
    <source>
        <dbReference type="EMBL" id="SDU85438.1"/>
    </source>
</evidence>
<organism evidence="4 5">
    <name type="scientific">Microlunatus sagamiharensis</name>
    <dbReference type="NCBI Taxonomy" id="546874"/>
    <lineage>
        <taxon>Bacteria</taxon>
        <taxon>Bacillati</taxon>
        <taxon>Actinomycetota</taxon>
        <taxon>Actinomycetes</taxon>
        <taxon>Propionibacteriales</taxon>
        <taxon>Propionibacteriaceae</taxon>
        <taxon>Microlunatus</taxon>
    </lineage>
</organism>
<dbReference type="InterPro" id="IPR016181">
    <property type="entry name" value="Acyl_CoA_acyltransferase"/>
</dbReference>
<dbReference type="PANTHER" id="PTHR43877">
    <property type="entry name" value="AMINOALKYLPHOSPHONATE N-ACETYLTRANSFERASE-RELATED-RELATED"/>
    <property type="match status" value="1"/>
</dbReference>